<name>A0AAN7Z785_9PEZI</name>
<accession>A0AAN7Z785</accession>
<evidence type="ECO:0000256" key="1">
    <source>
        <dbReference type="SAM" id="MobiDB-lite"/>
    </source>
</evidence>
<comment type="caution">
    <text evidence="2">The sequence shown here is derived from an EMBL/GenBank/DDBJ whole genome shotgun (WGS) entry which is preliminary data.</text>
</comment>
<organism evidence="2 3">
    <name type="scientific">Xylaria bambusicola</name>
    <dbReference type="NCBI Taxonomy" id="326684"/>
    <lineage>
        <taxon>Eukaryota</taxon>
        <taxon>Fungi</taxon>
        <taxon>Dikarya</taxon>
        <taxon>Ascomycota</taxon>
        <taxon>Pezizomycotina</taxon>
        <taxon>Sordariomycetes</taxon>
        <taxon>Xylariomycetidae</taxon>
        <taxon>Xylariales</taxon>
        <taxon>Xylariaceae</taxon>
        <taxon>Xylaria</taxon>
    </lineage>
</organism>
<gene>
    <name evidence="2" type="ORF">RRF57_004913</name>
</gene>
<reference evidence="2 3" key="1">
    <citation type="submission" date="2023-10" db="EMBL/GenBank/DDBJ databases">
        <title>Draft genome sequence of Xylaria bambusicola isolate GMP-LS, the root and basal stem rot pathogen of sugarcane in Indonesia.</title>
        <authorList>
            <person name="Selvaraj P."/>
            <person name="Muralishankar V."/>
            <person name="Muruganantham S."/>
            <person name="Sp S."/>
            <person name="Haryani S."/>
            <person name="Lau K.J.X."/>
            <person name="Naqvi N.I."/>
        </authorList>
    </citation>
    <scope>NUCLEOTIDE SEQUENCE [LARGE SCALE GENOMIC DNA]</scope>
    <source>
        <strain evidence="2">GMP-LS</strain>
    </source>
</reference>
<evidence type="ECO:0000313" key="2">
    <source>
        <dbReference type="EMBL" id="KAK5629198.1"/>
    </source>
</evidence>
<feature type="compositionally biased region" description="Polar residues" evidence="1">
    <location>
        <begin position="109"/>
        <end position="119"/>
    </location>
</feature>
<proteinExistence type="predicted"/>
<evidence type="ECO:0000313" key="3">
    <source>
        <dbReference type="Proteomes" id="UP001305414"/>
    </source>
</evidence>
<sequence>MSRKKYQYYLGSSICVNINSANDWACASSTCSLSYTPASMALYMVSYYPKTQFPTAIMMFVEPWGLTMTDNISWADTQVVPPPLVSIMPRRSVRNVARHVNDDNDENRATTVVSNSNSRHYPLLSPRRDDSWSSEPDIASINHNPI</sequence>
<dbReference type="EMBL" id="JAWHQM010000010">
    <property type="protein sequence ID" value="KAK5629198.1"/>
    <property type="molecule type" value="Genomic_DNA"/>
</dbReference>
<dbReference type="Proteomes" id="UP001305414">
    <property type="component" value="Unassembled WGS sequence"/>
</dbReference>
<feature type="region of interest" description="Disordered" evidence="1">
    <location>
        <begin position="102"/>
        <end position="146"/>
    </location>
</feature>
<dbReference type="AlphaFoldDB" id="A0AAN7Z785"/>
<keyword evidence="3" id="KW-1185">Reference proteome</keyword>
<protein>
    <submittedName>
        <fullName evidence="2">Uncharacterized protein</fullName>
    </submittedName>
</protein>